<dbReference type="PANTHER" id="PTHR11088">
    <property type="entry name" value="TRNA DIMETHYLALLYLTRANSFERASE"/>
    <property type="match status" value="1"/>
</dbReference>
<evidence type="ECO:0000313" key="15">
    <source>
        <dbReference type="Proteomes" id="UP001302429"/>
    </source>
</evidence>
<accession>A0AA97F4T1</accession>
<evidence type="ECO:0000256" key="4">
    <source>
        <dbReference type="ARBA" id="ARBA00022679"/>
    </source>
</evidence>
<keyword evidence="8 10" id="KW-0460">Magnesium</keyword>
<dbReference type="InterPro" id="IPR027417">
    <property type="entry name" value="P-loop_NTPase"/>
</dbReference>
<comment type="caution">
    <text evidence="10">Lacks conserved residue(s) required for the propagation of feature annotation.</text>
</comment>
<dbReference type="GO" id="GO:0052381">
    <property type="term" value="F:tRNA dimethylallyltransferase activity"/>
    <property type="evidence" value="ECO:0007669"/>
    <property type="project" value="UniProtKB-UniRule"/>
</dbReference>
<dbReference type="EMBL" id="CP136594">
    <property type="protein sequence ID" value="WOE74304.1"/>
    <property type="molecule type" value="Genomic_DNA"/>
</dbReference>
<dbReference type="HAMAP" id="MF_00185">
    <property type="entry name" value="IPP_trans"/>
    <property type="match status" value="1"/>
</dbReference>
<evidence type="ECO:0000256" key="11">
    <source>
        <dbReference type="RuleBase" id="RU003783"/>
    </source>
</evidence>
<comment type="subunit">
    <text evidence="10">Monomer.</text>
</comment>
<dbReference type="NCBIfam" id="TIGR00174">
    <property type="entry name" value="miaA"/>
    <property type="match status" value="1"/>
</dbReference>
<feature type="site" description="Interaction with substrate tRNA" evidence="10">
    <location>
        <position position="116"/>
    </location>
</feature>
<dbReference type="SUPFAM" id="SSF52540">
    <property type="entry name" value="P-loop containing nucleoside triphosphate hydrolases"/>
    <property type="match status" value="1"/>
</dbReference>
<dbReference type="GO" id="GO:0005524">
    <property type="term" value="F:ATP binding"/>
    <property type="evidence" value="ECO:0007669"/>
    <property type="project" value="UniProtKB-UniRule"/>
</dbReference>
<protein>
    <recommendedName>
        <fullName evidence="10">tRNA dimethylallyltransferase</fullName>
        <ecNumber evidence="10">2.5.1.75</ecNumber>
    </recommendedName>
    <alternativeName>
        <fullName evidence="10">Dimethylallyl diphosphate:tRNA dimethylallyltransferase</fullName>
        <shortName evidence="10">DMAPP:tRNA dimethylallyltransferase</shortName>
        <shortName evidence="10">DMATase</shortName>
    </alternativeName>
    <alternativeName>
        <fullName evidence="10">Isopentenyl-diphosphate:tRNA isopentenyltransferase</fullName>
        <shortName evidence="10">IPP transferase</shortName>
        <shortName evidence="10">IPPT</shortName>
        <shortName evidence="10">IPTase</shortName>
    </alternativeName>
</protein>
<evidence type="ECO:0000256" key="10">
    <source>
        <dbReference type="HAMAP-Rule" id="MF_00185"/>
    </source>
</evidence>
<feature type="site" description="Interaction with substrate tRNA" evidence="10">
    <location>
        <position position="138"/>
    </location>
</feature>
<dbReference type="KEGG" id="acoa:RB602_10625"/>
<evidence type="ECO:0000256" key="1">
    <source>
        <dbReference type="ARBA" id="ARBA00001946"/>
    </source>
</evidence>
<comment type="similarity">
    <text evidence="3 10 13">Belongs to the IPP transferase family.</text>
</comment>
<evidence type="ECO:0000256" key="3">
    <source>
        <dbReference type="ARBA" id="ARBA00005842"/>
    </source>
</evidence>
<evidence type="ECO:0000256" key="6">
    <source>
        <dbReference type="ARBA" id="ARBA00022741"/>
    </source>
</evidence>
<evidence type="ECO:0000313" key="14">
    <source>
        <dbReference type="EMBL" id="WOE74304.1"/>
    </source>
</evidence>
<evidence type="ECO:0000256" key="13">
    <source>
        <dbReference type="RuleBase" id="RU003785"/>
    </source>
</evidence>
<keyword evidence="4 10" id="KW-0808">Transferase</keyword>
<keyword evidence="7 10" id="KW-0067">ATP-binding</keyword>
<dbReference type="GO" id="GO:0006400">
    <property type="term" value="P:tRNA modification"/>
    <property type="evidence" value="ECO:0007669"/>
    <property type="project" value="TreeGrafter"/>
</dbReference>
<dbReference type="InterPro" id="IPR039657">
    <property type="entry name" value="Dimethylallyltransferase"/>
</dbReference>
<evidence type="ECO:0000256" key="8">
    <source>
        <dbReference type="ARBA" id="ARBA00022842"/>
    </source>
</evidence>
<dbReference type="Gene3D" id="3.40.50.300">
    <property type="entry name" value="P-loop containing nucleotide triphosphate hydrolases"/>
    <property type="match status" value="1"/>
</dbReference>
<evidence type="ECO:0000256" key="2">
    <source>
        <dbReference type="ARBA" id="ARBA00003213"/>
    </source>
</evidence>
<feature type="binding site" evidence="10">
    <location>
        <begin position="20"/>
        <end position="27"/>
    </location>
    <ligand>
        <name>ATP</name>
        <dbReference type="ChEBI" id="CHEBI:30616"/>
    </ligand>
</feature>
<dbReference type="PANTHER" id="PTHR11088:SF60">
    <property type="entry name" value="TRNA DIMETHYLALLYLTRANSFERASE"/>
    <property type="match status" value="1"/>
</dbReference>
<keyword evidence="6 10" id="KW-0547">Nucleotide-binding</keyword>
<reference evidence="14 15" key="1">
    <citation type="submission" date="2023-10" db="EMBL/GenBank/DDBJ databases">
        <title>Complete genome sequence of a Sphingomonadaceae bacterium.</title>
        <authorList>
            <person name="Yan C."/>
        </authorList>
    </citation>
    <scope>NUCLEOTIDE SEQUENCE [LARGE SCALE GENOMIC DNA]</scope>
    <source>
        <strain evidence="14 15">SCSIO 66989</strain>
    </source>
</reference>
<evidence type="ECO:0000256" key="12">
    <source>
        <dbReference type="RuleBase" id="RU003784"/>
    </source>
</evidence>
<evidence type="ECO:0000256" key="5">
    <source>
        <dbReference type="ARBA" id="ARBA00022694"/>
    </source>
</evidence>
<evidence type="ECO:0000256" key="7">
    <source>
        <dbReference type="ARBA" id="ARBA00022840"/>
    </source>
</evidence>
<evidence type="ECO:0000256" key="9">
    <source>
        <dbReference type="ARBA" id="ARBA00049563"/>
    </source>
</evidence>
<dbReference type="InterPro" id="IPR018022">
    <property type="entry name" value="IPT"/>
</dbReference>
<organism evidence="14 15">
    <name type="scientific">Alterisphingorhabdus coralli</name>
    <dbReference type="NCBI Taxonomy" id="3071408"/>
    <lineage>
        <taxon>Bacteria</taxon>
        <taxon>Pseudomonadati</taxon>
        <taxon>Pseudomonadota</taxon>
        <taxon>Alphaproteobacteria</taxon>
        <taxon>Sphingomonadales</taxon>
        <taxon>Sphingomonadaceae</taxon>
        <taxon>Alterisphingorhabdus (ex Yan et al. 2024)</taxon>
    </lineage>
</organism>
<sequence length="323" mass="35394">MSIKESSLASDKPPVALIAGPTASGKSGMAVALAQRLKNDGRDAVVINADASQVYRDLAVLSARPDADEMAGIEHRLFGYRDGAEPFSAADWAADARAEIAATHQADTIPILVGGTGMYLRTLLDGIAPVPDIAADVRKEVRDLTTEQAWAALEIEDSVAARELHPNDTSRIQRALEVARQTGRSITDWRKEKAGGISDNISLVPLILLPPRDWLYARCDQRFIAMLDQGAIAEVEALVARELPDTLPVMRAIGVPQIAAWLAGEIDHESMIANGQMETRRYAKRQYTWFSNQSDSAWPRHEGTINVENRDKLVTKLYDMLLT</sequence>
<gene>
    <name evidence="10 14" type="primary">miaA</name>
    <name evidence="14" type="ORF">RB602_10625</name>
</gene>
<comment type="catalytic activity">
    <reaction evidence="9 10 11">
        <text>adenosine(37) in tRNA + dimethylallyl diphosphate = N(6)-dimethylallyladenosine(37) in tRNA + diphosphate</text>
        <dbReference type="Rhea" id="RHEA:26482"/>
        <dbReference type="Rhea" id="RHEA-COMP:10162"/>
        <dbReference type="Rhea" id="RHEA-COMP:10375"/>
        <dbReference type="ChEBI" id="CHEBI:33019"/>
        <dbReference type="ChEBI" id="CHEBI:57623"/>
        <dbReference type="ChEBI" id="CHEBI:74411"/>
        <dbReference type="ChEBI" id="CHEBI:74415"/>
        <dbReference type="EC" id="2.5.1.75"/>
    </reaction>
</comment>
<comment type="cofactor">
    <cofactor evidence="1 10">
        <name>Mg(2+)</name>
        <dbReference type="ChEBI" id="CHEBI:18420"/>
    </cofactor>
</comment>
<name>A0AA97F4T1_9SPHN</name>
<dbReference type="RefSeq" id="WP_317080542.1">
    <property type="nucleotide sequence ID" value="NZ_CP136594.1"/>
</dbReference>
<comment type="function">
    <text evidence="2 10 12">Catalyzes the transfer of a dimethylallyl group onto the adenine at position 37 in tRNAs that read codons beginning with uridine, leading to the formation of N6-(dimethylallyl)adenosine (i(6)A).</text>
</comment>
<proteinExistence type="inferred from homology"/>
<feature type="binding site" evidence="10">
    <location>
        <begin position="22"/>
        <end position="27"/>
    </location>
    <ligand>
        <name>substrate</name>
    </ligand>
</feature>
<dbReference type="Proteomes" id="UP001302429">
    <property type="component" value="Chromosome"/>
</dbReference>
<keyword evidence="5 10" id="KW-0819">tRNA processing</keyword>
<dbReference type="AlphaFoldDB" id="A0AA97F4T1"/>
<dbReference type="Gene3D" id="1.10.20.140">
    <property type="match status" value="1"/>
</dbReference>
<dbReference type="EC" id="2.5.1.75" evidence="10"/>
<keyword evidence="15" id="KW-1185">Reference proteome</keyword>
<dbReference type="Pfam" id="PF01715">
    <property type="entry name" value="IPPT"/>
    <property type="match status" value="1"/>
</dbReference>